<dbReference type="EMBL" id="UZAH01029640">
    <property type="protein sequence ID" value="VDP07167.1"/>
    <property type="molecule type" value="Genomic_DNA"/>
</dbReference>
<dbReference type="Gene3D" id="1.25.40.20">
    <property type="entry name" value="Ankyrin repeat-containing domain"/>
    <property type="match status" value="8"/>
</dbReference>
<dbReference type="InterPro" id="IPR036770">
    <property type="entry name" value="Ankyrin_rpt-contain_sf"/>
</dbReference>
<dbReference type="Pfam" id="PF00023">
    <property type="entry name" value="Ank"/>
    <property type="match status" value="2"/>
</dbReference>
<sequence length="756" mass="81811">MTAACVETDLGVAVLTKNEAAAKSLIAKGADVNRSDTIGCPPLHYAAFIGDTALVVLLLAISVGKLIVSIQTDLGVAVLTKNEAAAKSLIAKGADVNRSDTIGCPPLHYAAFIGDTALVVLLLGCDTTIRGKMYQTPLHICAIHNVPSVAALLLRSRYPSLDHGDSQGCTALHHAAYHGHVEVAEHLLKAGINMAAMDKLGRTAMHSMACGGSTGMLSVLREAGASITVREYHGRTVAHYAAMASQTELLAALLKIDKNFVNDRDDDGYTPLHYAVQNGQNAKTIELLVQNGCDVTAAASDGATPLHVAASLAESAKPIEYLINCKGINLNAKNSDGMTPLHLASEWTKVSRVDTLIQAGAEVDARSHDSATPLHCAAIGGHQLVVKHLLKFGADVNASYTVEYLVRNKAVVNLADKLGHTPLHMAASKGLEQVVDILLEAGAEVDIPDMRGRNALHLAVLTHSESTVKKLCCADERAVYRQDINGFYPLHYAAYIGAEQMCLDLFECMKDMNEMPTSGLYRAITPFHLAATNNKAKPLLRLARDVKKRTDKVMKKQVLHDRPLFAYTDVKNRIPLHYAMKYGHLDPTSVLLGQQGADLCLTWRDKDEMTPLHFAAANGKNACIDWVLRKFPKISVNRKDAKGRSCGMLSLTSLSGPFWPLIRKSNLERCDTMGRGYLHRAVYSRDEDLLLKVLEKCHPNSRDVNGVTPLHVAAAVGDHRAAVILLEHGADRLVRDNRGFTPIDWAAAYNNVSDGF</sequence>
<dbReference type="PROSITE" id="PS50297">
    <property type="entry name" value="ANK_REP_REGION"/>
    <property type="match status" value="7"/>
</dbReference>
<evidence type="ECO:0000313" key="4">
    <source>
        <dbReference type="EMBL" id="VDP07167.1"/>
    </source>
</evidence>
<evidence type="ECO:0000313" key="5">
    <source>
        <dbReference type="Proteomes" id="UP000050761"/>
    </source>
</evidence>
<feature type="repeat" description="ANK" evidence="3">
    <location>
        <begin position="336"/>
        <end position="368"/>
    </location>
</feature>
<feature type="repeat" description="ANK" evidence="3">
    <location>
        <begin position="705"/>
        <end position="737"/>
    </location>
</feature>
<protein>
    <submittedName>
        <fullName evidence="6">ANK_REP_REGION domain-containing protein</fullName>
    </submittedName>
</protein>
<evidence type="ECO:0000313" key="6">
    <source>
        <dbReference type="WBParaSite" id="HPBE_0001683901-mRNA-1"/>
    </source>
</evidence>
<feature type="repeat" description="ANK" evidence="3">
    <location>
        <begin position="301"/>
        <end position="335"/>
    </location>
</feature>
<dbReference type="SUPFAM" id="SSF48403">
    <property type="entry name" value="Ankyrin repeat"/>
    <property type="match status" value="4"/>
</dbReference>
<name>A0A3P8A0C1_HELPZ</name>
<feature type="repeat" description="ANK" evidence="3">
    <location>
        <begin position="369"/>
        <end position="401"/>
    </location>
</feature>
<dbReference type="PRINTS" id="PR01415">
    <property type="entry name" value="ANKYRIN"/>
</dbReference>
<evidence type="ECO:0000256" key="1">
    <source>
        <dbReference type="ARBA" id="ARBA00022737"/>
    </source>
</evidence>
<gene>
    <name evidence="4" type="ORF">HPBE_LOCUS16838</name>
</gene>
<organism evidence="4">
    <name type="scientific">Heligmosomoides polygyrus</name>
    <name type="common">Parasitic roundworm</name>
    <dbReference type="NCBI Taxonomy" id="6339"/>
    <lineage>
        <taxon>Eukaryota</taxon>
        <taxon>Metazoa</taxon>
        <taxon>Ecdysozoa</taxon>
        <taxon>Nematoda</taxon>
        <taxon>Chromadorea</taxon>
        <taxon>Rhabditida</taxon>
        <taxon>Rhabditina</taxon>
        <taxon>Rhabditomorpha</taxon>
        <taxon>Strongyloidea</taxon>
        <taxon>Heligmosomidae</taxon>
        <taxon>Heligmosomoides</taxon>
    </lineage>
</organism>
<proteinExistence type="predicted"/>
<dbReference type="Pfam" id="PF13637">
    <property type="entry name" value="Ank_4"/>
    <property type="match status" value="1"/>
</dbReference>
<feature type="repeat" description="ANK" evidence="3">
    <location>
        <begin position="167"/>
        <end position="199"/>
    </location>
</feature>
<reference evidence="6" key="2">
    <citation type="submission" date="2019-09" db="UniProtKB">
        <authorList>
            <consortium name="WormBaseParasite"/>
        </authorList>
    </citation>
    <scope>IDENTIFICATION</scope>
</reference>
<dbReference type="WBParaSite" id="HPBE_0001683901-mRNA-1">
    <property type="protein sequence ID" value="HPBE_0001683901-mRNA-1"/>
    <property type="gene ID" value="HPBE_0001683901"/>
</dbReference>
<evidence type="ECO:0000256" key="2">
    <source>
        <dbReference type="ARBA" id="ARBA00023043"/>
    </source>
</evidence>
<accession>A0A3P8A0C1</accession>
<dbReference type="PROSITE" id="PS50088">
    <property type="entry name" value="ANK_REPEAT"/>
    <property type="match status" value="8"/>
</dbReference>
<dbReference type="PANTHER" id="PTHR24123">
    <property type="entry name" value="ANKYRIN REPEAT-CONTAINING"/>
    <property type="match status" value="1"/>
</dbReference>
<dbReference type="InterPro" id="IPR051165">
    <property type="entry name" value="Multifunctional_ANK_Repeat"/>
</dbReference>
<keyword evidence="5" id="KW-1185">Reference proteome</keyword>
<dbReference type="SMART" id="SM00248">
    <property type="entry name" value="ANK"/>
    <property type="match status" value="19"/>
</dbReference>
<dbReference type="PANTHER" id="PTHR24123:SF33">
    <property type="entry name" value="PROTEIN HOS4"/>
    <property type="match status" value="1"/>
</dbReference>
<keyword evidence="2 3" id="KW-0040">ANK repeat</keyword>
<dbReference type="OrthoDB" id="7464126at2759"/>
<feature type="repeat" description="ANK" evidence="3">
    <location>
        <begin position="418"/>
        <end position="450"/>
    </location>
</feature>
<reference evidence="4 5" key="1">
    <citation type="submission" date="2018-11" db="EMBL/GenBank/DDBJ databases">
        <authorList>
            <consortium name="Pathogen Informatics"/>
        </authorList>
    </citation>
    <scope>NUCLEOTIDE SEQUENCE [LARGE SCALE GENOMIC DNA]</scope>
</reference>
<evidence type="ECO:0000256" key="3">
    <source>
        <dbReference type="PROSITE-ProRule" id="PRU00023"/>
    </source>
</evidence>
<feature type="repeat" description="ANK" evidence="3">
    <location>
        <begin position="571"/>
        <end position="599"/>
    </location>
</feature>
<feature type="repeat" description="ANK" evidence="3">
    <location>
        <begin position="267"/>
        <end position="300"/>
    </location>
</feature>
<keyword evidence="1" id="KW-0677">Repeat</keyword>
<dbReference type="Pfam" id="PF12796">
    <property type="entry name" value="Ank_2"/>
    <property type="match status" value="5"/>
</dbReference>
<dbReference type="Proteomes" id="UP000050761">
    <property type="component" value="Unassembled WGS sequence"/>
</dbReference>
<dbReference type="AlphaFoldDB" id="A0A3P8A0C1"/>
<dbReference type="InterPro" id="IPR002110">
    <property type="entry name" value="Ankyrin_rpt"/>
</dbReference>